<protein>
    <submittedName>
        <fullName evidence="2">Uncharacterized protein</fullName>
    </submittedName>
</protein>
<evidence type="ECO:0000256" key="1">
    <source>
        <dbReference type="SAM" id="MobiDB-lite"/>
    </source>
</evidence>
<proteinExistence type="predicted"/>
<gene>
    <name evidence="2" type="ORF">PVAP13_4KG373164</name>
</gene>
<evidence type="ECO:0000313" key="2">
    <source>
        <dbReference type="EMBL" id="KAG2613057.1"/>
    </source>
</evidence>
<keyword evidence="3" id="KW-1185">Reference proteome</keyword>
<feature type="region of interest" description="Disordered" evidence="1">
    <location>
        <begin position="44"/>
        <end position="77"/>
    </location>
</feature>
<accession>A0A8T0TSL0</accession>
<organism evidence="2 3">
    <name type="scientific">Panicum virgatum</name>
    <name type="common">Blackwell switchgrass</name>
    <dbReference type="NCBI Taxonomy" id="38727"/>
    <lineage>
        <taxon>Eukaryota</taxon>
        <taxon>Viridiplantae</taxon>
        <taxon>Streptophyta</taxon>
        <taxon>Embryophyta</taxon>
        <taxon>Tracheophyta</taxon>
        <taxon>Spermatophyta</taxon>
        <taxon>Magnoliopsida</taxon>
        <taxon>Liliopsida</taxon>
        <taxon>Poales</taxon>
        <taxon>Poaceae</taxon>
        <taxon>PACMAD clade</taxon>
        <taxon>Panicoideae</taxon>
        <taxon>Panicodae</taxon>
        <taxon>Paniceae</taxon>
        <taxon>Panicinae</taxon>
        <taxon>Panicum</taxon>
        <taxon>Panicum sect. Hiantes</taxon>
    </lineage>
</organism>
<dbReference type="AlphaFoldDB" id="A0A8T0TSL0"/>
<feature type="compositionally biased region" description="Basic residues" evidence="1">
    <location>
        <begin position="123"/>
        <end position="132"/>
    </location>
</feature>
<dbReference type="EMBL" id="CM029043">
    <property type="protein sequence ID" value="KAG2613057.1"/>
    <property type="molecule type" value="Genomic_DNA"/>
</dbReference>
<dbReference type="Proteomes" id="UP000823388">
    <property type="component" value="Chromosome 4K"/>
</dbReference>
<comment type="caution">
    <text evidence="2">The sequence shown here is derived from an EMBL/GenBank/DDBJ whole genome shotgun (WGS) entry which is preliminary data.</text>
</comment>
<name>A0A8T0TSL0_PANVG</name>
<feature type="region of interest" description="Disordered" evidence="1">
    <location>
        <begin position="113"/>
        <end position="132"/>
    </location>
</feature>
<sequence length="179" mass="20000">MEDGVLIGWRSGRCGRRGADGRAPCARGRAGVWIAQRCVRHPWRGGGRGCDDGGRRSSGRPLTLSTPSMSPGSRAMGQKRVAAVETGGAGSRRGWRSIREVVLRSLRRRHPSAFHAPSPVVPSRRRRRCGGTSVRRWRRKVVWTGDRDEAARRVQKLAEGRRVLPPSHRRCQIGRPRKF</sequence>
<reference evidence="2" key="1">
    <citation type="submission" date="2020-05" db="EMBL/GenBank/DDBJ databases">
        <title>WGS assembly of Panicum virgatum.</title>
        <authorList>
            <person name="Lovell J.T."/>
            <person name="Jenkins J."/>
            <person name="Shu S."/>
            <person name="Juenger T.E."/>
            <person name="Schmutz J."/>
        </authorList>
    </citation>
    <scope>NUCLEOTIDE SEQUENCE</scope>
    <source>
        <strain evidence="2">AP13</strain>
    </source>
</reference>
<evidence type="ECO:0000313" key="3">
    <source>
        <dbReference type="Proteomes" id="UP000823388"/>
    </source>
</evidence>